<reference evidence="2" key="1">
    <citation type="journal article" date="2010" name="Process Biochem.">
        <title>Chaperone-dependent gene expression of organic solvent-tolerant lipase from Pseudomonas aeruginosa strain S5.</title>
        <authorList>
            <person name="Baharum S.N."/>
            <person name="Rahman R.N.Z.R.A."/>
            <person name="Basri M."/>
            <person name="Salleh A.B."/>
        </authorList>
    </citation>
    <scope>NUCLEOTIDE SEQUENCE</scope>
    <source>
        <strain evidence="2">S5</strain>
    </source>
</reference>
<feature type="compositionally biased region" description="Polar residues" evidence="1">
    <location>
        <begin position="70"/>
        <end position="81"/>
    </location>
</feature>
<accession>Q5EUE2</accession>
<evidence type="ECO:0000313" key="2">
    <source>
        <dbReference type="EMBL" id="AAW82873.1"/>
    </source>
</evidence>
<sequence length="369" mass="41595">TAALVALAASLPVHAATDMRICRIRPYPHAELSHRACPIKGLIRLQERRPGGLLARYRAGPGEGRPSEGLNATSQSPVNSNEVRGEQLLAQVEEVLALTGAEKVNLIGHSQGGMKDRALRRRGGEVRNWWPRSPPWARPHNCASATSRWSRNCRRSRQTRARRWRGTRRGDRLLERVPRADRAKTAPRWSPRRWRRCSRWSTSRVDGGEWVKGDALAALNSLNTPKEGTARFNQRFPQRRSRPEENACGKGVINAETVAGVRYYWISGHGSLTNALDPAPAGLAVTGCFRVKQYQKGGQCSPLARGKRRDYGWRSEREDCSVSPCQMNYSCADRRAKWGIYDRGHSKILKYPVVLVICNNEYELVWTDI</sequence>
<feature type="region of interest" description="Disordered" evidence="1">
    <location>
        <begin position="55"/>
        <end position="81"/>
    </location>
</feature>
<organism evidence="2">
    <name type="scientific">Pseudomonas aeruginosa</name>
    <dbReference type="NCBI Taxonomy" id="287"/>
    <lineage>
        <taxon>Bacteria</taxon>
        <taxon>Pseudomonadati</taxon>
        <taxon>Pseudomonadota</taxon>
        <taxon>Gammaproteobacteria</taxon>
        <taxon>Pseudomonadales</taxon>
        <taxon>Pseudomonadaceae</taxon>
        <taxon>Pseudomonas</taxon>
    </lineage>
</organism>
<proteinExistence type="predicted"/>
<dbReference type="InterPro" id="IPR029058">
    <property type="entry name" value="AB_hydrolase_fold"/>
</dbReference>
<dbReference type="EMBL" id="AY738723">
    <property type="protein sequence ID" value="AAW82873.1"/>
    <property type="molecule type" value="Genomic_DNA"/>
</dbReference>
<feature type="non-terminal residue" evidence="2">
    <location>
        <position position="369"/>
    </location>
</feature>
<dbReference type="SUPFAM" id="SSF53474">
    <property type="entry name" value="alpha/beta-Hydrolases"/>
    <property type="match status" value="1"/>
</dbReference>
<dbReference type="AlphaFoldDB" id="Q5EUE2"/>
<dbReference type="ESTHER" id="pseae-q5eue2">
    <property type="family name" value="Bacterial_lip_FamI.1"/>
</dbReference>
<feature type="non-terminal residue" evidence="2">
    <location>
        <position position="1"/>
    </location>
</feature>
<dbReference type="Gene3D" id="3.40.50.1820">
    <property type="entry name" value="alpha/beta hydrolase"/>
    <property type="match status" value="1"/>
</dbReference>
<protein>
    <submittedName>
        <fullName evidence="2">Organic solvent-tolerant lipase</fullName>
    </submittedName>
</protein>
<name>Q5EUE2_PSEAI</name>
<evidence type="ECO:0000256" key="1">
    <source>
        <dbReference type="SAM" id="MobiDB-lite"/>
    </source>
</evidence>